<dbReference type="GO" id="GO:0005524">
    <property type="term" value="F:ATP binding"/>
    <property type="evidence" value="ECO:0007669"/>
    <property type="project" value="UniProtKB-KW"/>
</dbReference>
<dbReference type="Pfam" id="PF02518">
    <property type="entry name" value="HATPase_c"/>
    <property type="match status" value="1"/>
</dbReference>
<evidence type="ECO:0000259" key="12">
    <source>
        <dbReference type="PROSITE" id="PS50109"/>
    </source>
</evidence>
<feature type="coiled-coil region" evidence="10">
    <location>
        <begin position="230"/>
        <end position="257"/>
    </location>
</feature>
<dbReference type="AlphaFoldDB" id="A5GFE5"/>
<evidence type="ECO:0000256" key="4">
    <source>
        <dbReference type="ARBA" id="ARBA00022553"/>
    </source>
</evidence>
<evidence type="ECO:0000256" key="11">
    <source>
        <dbReference type="SAM" id="Phobius"/>
    </source>
</evidence>
<keyword evidence="11" id="KW-0812">Transmembrane</keyword>
<accession>A5GFE5</accession>
<dbReference type="EC" id="2.7.13.3" evidence="3"/>
<gene>
    <name evidence="14" type="ordered locus">Gura_1960</name>
</gene>
<dbReference type="EMBL" id="CP000698">
    <property type="protein sequence ID" value="ABQ26150.1"/>
    <property type="molecule type" value="Genomic_DNA"/>
</dbReference>
<dbReference type="PRINTS" id="PR00344">
    <property type="entry name" value="BCTRLSENSOR"/>
</dbReference>
<dbReference type="InterPro" id="IPR005467">
    <property type="entry name" value="His_kinase_dom"/>
</dbReference>
<dbReference type="PROSITE" id="PS50885">
    <property type="entry name" value="HAMP"/>
    <property type="match status" value="1"/>
</dbReference>
<keyword evidence="15" id="KW-1185">Reference proteome</keyword>
<dbReference type="HOGENOM" id="CLU_515591_0_0_7"/>
<evidence type="ECO:0000256" key="3">
    <source>
        <dbReference type="ARBA" id="ARBA00012438"/>
    </source>
</evidence>
<feature type="domain" description="Histidine kinase" evidence="12">
    <location>
        <begin position="285"/>
        <end position="523"/>
    </location>
</feature>
<dbReference type="CDD" id="cd06225">
    <property type="entry name" value="HAMP"/>
    <property type="match status" value="1"/>
</dbReference>
<evidence type="ECO:0000313" key="14">
    <source>
        <dbReference type="EMBL" id="ABQ26150.1"/>
    </source>
</evidence>
<keyword evidence="8" id="KW-0067">ATP-binding</keyword>
<dbReference type="SMART" id="SM00304">
    <property type="entry name" value="HAMP"/>
    <property type="match status" value="1"/>
</dbReference>
<dbReference type="STRING" id="351605.Gura_1960"/>
<evidence type="ECO:0000313" key="15">
    <source>
        <dbReference type="Proteomes" id="UP000006695"/>
    </source>
</evidence>
<feature type="transmembrane region" description="Helical" evidence="11">
    <location>
        <begin position="166"/>
        <end position="189"/>
    </location>
</feature>
<evidence type="ECO:0000256" key="2">
    <source>
        <dbReference type="ARBA" id="ARBA00004370"/>
    </source>
</evidence>
<evidence type="ECO:0000256" key="10">
    <source>
        <dbReference type="SAM" id="Coils"/>
    </source>
</evidence>
<keyword evidence="11" id="KW-1133">Transmembrane helix</keyword>
<dbReference type="RefSeq" id="WP_011938853.1">
    <property type="nucleotide sequence ID" value="NC_009483.1"/>
</dbReference>
<dbReference type="InterPro" id="IPR003594">
    <property type="entry name" value="HATPase_dom"/>
</dbReference>
<evidence type="ECO:0000256" key="1">
    <source>
        <dbReference type="ARBA" id="ARBA00000085"/>
    </source>
</evidence>
<dbReference type="PANTHER" id="PTHR43065">
    <property type="entry name" value="SENSOR HISTIDINE KINASE"/>
    <property type="match status" value="1"/>
</dbReference>
<dbReference type="Proteomes" id="UP000006695">
    <property type="component" value="Chromosome"/>
</dbReference>
<dbReference type="SUPFAM" id="SSF55874">
    <property type="entry name" value="ATPase domain of HSP90 chaperone/DNA topoisomerase II/histidine kinase"/>
    <property type="match status" value="1"/>
</dbReference>
<proteinExistence type="predicted"/>
<keyword evidence="11" id="KW-0472">Membrane</keyword>
<protein>
    <recommendedName>
        <fullName evidence="3">histidine kinase</fullName>
        <ecNumber evidence="3">2.7.13.3</ecNumber>
    </recommendedName>
</protein>
<dbReference type="KEGG" id="gur:Gura_1960"/>
<evidence type="ECO:0000256" key="8">
    <source>
        <dbReference type="ARBA" id="ARBA00022840"/>
    </source>
</evidence>
<evidence type="ECO:0000256" key="6">
    <source>
        <dbReference type="ARBA" id="ARBA00022741"/>
    </source>
</evidence>
<dbReference type="GO" id="GO:0016020">
    <property type="term" value="C:membrane"/>
    <property type="evidence" value="ECO:0007669"/>
    <property type="project" value="UniProtKB-SubCell"/>
</dbReference>
<evidence type="ECO:0000256" key="7">
    <source>
        <dbReference type="ARBA" id="ARBA00022777"/>
    </source>
</evidence>
<keyword evidence="5" id="KW-0808">Transferase</keyword>
<dbReference type="Gene3D" id="3.30.565.10">
    <property type="entry name" value="Histidine kinase-like ATPase, C-terminal domain"/>
    <property type="match status" value="1"/>
</dbReference>
<dbReference type="InterPro" id="IPR003660">
    <property type="entry name" value="HAMP_dom"/>
</dbReference>
<feature type="domain" description="HAMP" evidence="13">
    <location>
        <begin position="190"/>
        <end position="242"/>
    </location>
</feature>
<keyword evidence="6" id="KW-0547">Nucleotide-binding</keyword>
<dbReference type="InterPro" id="IPR036890">
    <property type="entry name" value="HATPase_C_sf"/>
</dbReference>
<dbReference type="PROSITE" id="PS50109">
    <property type="entry name" value="HIS_KIN"/>
    <property type="match status" value="1"/>
</dbReference>
<sequence>MSIVSRLQKLNKSFRFRLFAVFTIITTLITTLFTALFVEHEIRSYRLQASEKTLLLTSLLANSIRLPLYAEDKETLERIAAETAQKPDVVGIVITNNDGKVLVELRKRENTTPATTLSVTVTVDSGSLAASAESALTGNPATSGKALGTVRLALNSNDLPKKTRELVIFSATMALFFWLMVLSLSYLALKKATHSFNALMQGVKTIGMGDYSVRIATESDDEPGQAAMAINDLAASLESREAENRRLQEELFNAMKLEVREERKQLMAKLIQTNRMTSLGLLVSSMAHEINNPNGAIRLAGQYLNKAWKDTVPILEGVAREEGDFSIGGIPFSMAGEEVARSGMNIIRNTERIEQVIKNLRAYSLGDRNEFQSDVNVNQIINDALAVIRIHGHHGNLSIAQEPDPDLPLITGNRHQLEQVVINLLLNAIQAMPNGMGTIKLVTVLDRICGEVLISVEDEGEGILPEHLERIYEPFFSTRIDNGGSGLGLYISNFIVIEHQGRFEVQSEPGKGTIFTIRLPLSQAA</sequence>
<comment type="catalytic activity">
    <reaction evidence="1">
        <text>ATP + protein L-histidine = ADP + protein N-phospho-L-histidine.</text>
        <dbReference type="EC" id="2.7.13.3"/>
    </reaction>
</comment>
<evidence type="ECO:0000259" key="13">
    <source>
        <dbReference type="PROSITE" id="PS50885"/>
    </source>
</evidence>
<keyword evidence="10" id="KW-0175">Coiled coil</keyword>
<organism evidence="14 15">
    <name type="scientific">Geotalea uraniireducens (strain Rf4)</name>
    <name type="common">Geobacter uraniireducens</name>
    <dbReference type="NCBI Taxonomy" id="351605"/>
    <lineage>
        <taxon>Bacteria</taxon>
        <taxon>Pseudomonadati</taxon>
        <taxon>Thermodesulfobacteriota</taxon>
        <taxon>Desulfuromonadia</taxon>
        <taxon>Geobacterales</taxon>
        <taxon>Geobacteraceae</taxon>
        <taxon>Geotalea</taxon>
    </lineage>
</organism>
<reference evidence="14 15" key="1">
    <citation type="submission" date="2007-05" db="EMBL/GenBank/DDBJ databases">
        <title>Complete sequence of Geobacter uraniireducens Rf4.</title>
        <authorList>
            <consortium name="US DOE Joint Genome Institute"/>
            <person name="Copeland A."/>
            <person name="Lucas S."/>
            <person name="Lapidus A."/>
            <person name="Barry K."/>
            <person name="Detter J.C."/>
            <person name="Glavina del Rio T."/>
            <person name="Hammon N."/>
            <person name="Israni S."/>
            <person name="Dalin E."/>
            <person name="Tice H."/>
            <person name="Pitluck S."/>
            <person name="Chertkov O."/>
            <person name="Brettin T."/>
            <person name="Bruce D."/>
            <person name="Han C."/>
            <person name="Schmutz J."/>
            <person name="Larimer F."/>
            <person name="Land M."/>
            <person name="Hauser L."/>
            <person name="Kyrpides N."/>
            <person name="Mikhailova N."/>
            <person name="Shelobolina E."/>
            <person name="Aklujkar M."/>
            <person name="Lovley D."/>
            <person name="Richardson P."/>
        </authorList>
    </citation>
    <scope>NUCLEOTIDE SEQUENCE [LARGE SCALE GENOMIC DNA]</scope>
    <source>
        <strain evidence="14 15">Rf4</strain>
    </source>
</reference>
<dbReference type="InterPro" id="IPR004358">
    <property type="entry name" value="Sig_transdc_His_kin-like_C"/>
</dbReference>
<dbReference type="GO" id="GO:0004673">
    <property type="term" value="F:protein histidine kinase activity"/>
    <property type="evidence" value="ECO:0007669"/>
    <property type="project" value="UniProtKB-EC"/>
</dbReference>
<evidence type="ECO:0000256" key="5">
    <source>
        <dbReference type="ARBA" id="ARBA00022679"/>
    </source>
</evidence>
<feature type="transmembrane region" description="Helical" evidence="11">
    <location>
        <begin position="16"/>
        <end position="38"/>
    </location>
</feature>
<keyword evidence="7 14" id="KW-0418">Kinase</keyword>
<dbReference type="GO" id="GO:0000160">
    <property type="term" value="P:phosphorelay signal transduction system"/>
    <property type="evidence" value="ECO:0007669"/>
    <property type="project" value="UniProtKB-KW"/>
</dbReference>
<comment type="subcellular location">
    <subcellularLocation>
        <location evidence="2">Membrane</location>
    </subcellularLocation>
</comment>
<name>A5GFE5_GEOUR</name>
<dbReference type="SMART" id="SM00387">
    <property type="entry name" value="HATPase_c"/>
    <property type="match status" value="1"/>
</dbReference>
<evidence type="ECO:0000256" key="9">
    <source>
        <dbReference type="ARBA" id="ARBA00023012"/>
    </source>
</evidence>
<keyword evidence="9" id="KW-0902">Two-component regulatory system</keyword>
<dbReference type="Gene3D" id="1.10.287.130">
    <property type="match status" value="1"/>
</dbReference>
<dbReference type="OrthoDB" id="5479699at2"/>
<dbReference type="Gene3D" id="6.10.340.10">
    <property type="match status" value="1"/>
</dbReference>
<keyword evidence="4" id="KW-0597">Phosphoprotein</keyword>
<dbReference type="PANTHER" id="PTHR43065:SF46">
    <property type="entry name" value="C4-DICARBOXYLATE TRANSPORT SENSOR PROTEIN DCTB"/>
    <property type="match status" value="1"/>
</dbReference>